<name>A0A498HP62_MALDO</name>
<keyword evidence="2" id="KW-1185">Reference proteome</keyword>
<evidence type="ECO:0008006" key="3">
    <source>
        <dbReference type="Google" id="ProtNLM"/>
    </source>
</evidence>
<accession>A0A498HP62</accession>
<sequence length="68" mass="7628">MVFRTTSEEQEKAKKDNLEMLRTIEVQAARTLREKKFFGGDNIGIVDSAFGGIAHWFGVIEDALVRVG</sequence>
<evidence type="ECO:0000313" key="1">
    <source>
        <dbReference type="EMBL" id="RXH71335.1"/>
    </source>
</evidence>
<dbReference type="AlphaFoldDB" id="A0A498HP62"/>
<gene>
    <name evidence="1" type="ORF">DVH24_018690</name>
</gene>
<dbReference type="EMBL" id="RDQH01000342">
    <property type="protein sequence ID" value="RXH71335.1"/>
    <property type="molecule type" value="Genomic_DNA"/>
</dbReference>
<proteinExistence type="predicted"/>
<evidence type="ECO:0000313" key="2">
    <source>
        <dbReference type="Proteomes" id="UP000290289"/>
    </source>
</evidence>
<dbReference type="Gene3D" id="1.20.1050.10">
    <property type="match status" value="1"/>
</dbReference>
<reference evidence="1 2" key="1">
    <citation type="submission" date="2018-10" db="EMBL/GenBank/DDBJ databases">
        <title>A high-quality apple genome assembly.</title>
        <authorList>
            <person name="Hu J."/>
        </authorList>
    </citation>
    <scope>NUCLEOTIDE SEQUENCE [LARGE SCALE GENOMIC DNA]</scope>
    <source>
        <strain evidence="2">cv. HFTH1</strain>
        <tissue evidence="1">Young leaf</tissue>
    </source>
</reference>
<comment type="caution">
    <text evidence="1">The sequence shown here is derived from an EMBL/GenBank/DDBJ whole genome shotgun (WGS) entry which is preliminary data.</text>
</comment>
<dbReference type="Proteomes" id="UP000290289">
    <property type="component" value="Chromosome 16"/>
</dbReference>
<dbReference type="SUPFAM" id="SSF47616">
    <property type="entry name" value="GST C-terminal domain-like"/>
    <property type="match status" value="1"/>
</dbReference>
<dbReference type="InterPro" id="IPR036282">
    <property type="entry name" value="Glutathione-S-Trfase_C_sf"/>
</dbReference>
<dbReference type="STRING" id="3750.A0A498HP62"/>
<protein>
    <recommendedName>
        <fullName evidence="3">GST C-terminal domain-containing protein</fullName>
    </recommendedName>
</protein>
<organism evidence="1 2">
    <name type="scientific">Malus domestica</name>
    <name type="common">Apple</name>
    <name type="synonym">Pyrus malus</name>
    <dbReference type="NCBI Taxonomy" id="3750"/>
    <lineage>
        <taxon>Eukaryota</taxon>
        <taxon>Viridiplantae</taxon>
        <taxon>Streptophyta</taxon>
        <taxon>Embryophyta</taxon>
        <taxon>Tracheophyta</taxon>
        <taxon>Spermatophyta</taxon>
        <taxon>Magnoliopsida</taxon>
        <taxon>eudicotyledons</taxon>
        <taxon>Gunneridae</taxon>
        <taxon>Pentapetalae</taxon>
        <taxon>rosids</taxon>
        <taxon>fabids</taxon>
        <taxon>Rosales</taxon>
        <taxon>Rosaceae</taxon>
        <taxon>Amygdaloideae</taxon>
        <taxon>Maleae</taxon>
        <taxon>Malus</taxon>
    </lineage>
</organism>